<proteinExistence type="inferred from homology"/>
<protein>
    <submittedName>
        <fullName evidence="10">ABC transporter permease</fullName>
    </submittedName>
</protein>
<dbReference type="InterPro" id="IPR025857">
    <property type="entry name" value="MacB_PCD"/>
</dbReference>
<dbReference type="InterPro" id="IPR051447">
    <property type="entry name" value="Lipoprotein-release_system"/>
</dbReference>
<keyword evidence="4 7" id="KW-0812">Transmembrane</keyword>
<feature type="domain" description="ABC3 transporter permease C-terminal" evidence="8">
    <location>
        <begin position="278"/>
        <end position="397"/>
    </location>
</feature>
<dbReference type="AlphaFoldDB" id="A0A7Y4JZK7"/>
<feature type="transmembrane region" description="Helical" evidence="7">
    <location>
        <begin position="321"/>
        <end position="349"/>
    </location>
</feature>
<dbReference type="PANTHER" id="PTHR30489:SF0">
    <property type="entry name" value="LIPOPROTEIN-RELEASING SYSTEM TRANSMEMBRANE PROTEIN LOLE"/>
    <property type="match status" value="1"/>
</dbReference>
<comment type="caution">
    <text evidence="10">The sequence shown here is derived from an EMBL/GenBank/DDBJ whole genome shotgun (WGS) entry which is preliminary data.</text>
</comment>
<dbReference type="Pfam" id="PF02687">
    <property type="entry name" value="FtsX"/>
    <property type="match status" value="1"/>
</dbReference>
<organism evidence="10 11">
    <name type="scientific">Corallococcus exercitus</name>
    <dbReference type="NCBI Taxonomy" id="2316736"/>
    <lineage>
        <taxon>Bacteria</taxon>
        <taxon>Pseudomonadati</taxon>
        <taxon>Myxococcota</taxon>
        <taxon>Myxococcia</taxon>
        <taxon>Myxococcales</taxon>
        <taxon>Cystobacterineae</taxon>
        <taxon>Myxococcaceae</taxon>
        <taxon>Corallococcus</taxon>
    </lineage>
</organism>
<evidence type="ECO:0000256" key="4">
    <source>
        <dbReference type="ARBA" id="ARBA00022692"/>
    </source>
</evidence>
<comment type="subcellular location">
    <subcellularLocation>
        <location evidence="1">Cell membrane</location>
        <topology evidence="1">Multi-pass membrane protein</topology>
    </subcellularLocation>
</comment>
<keyword evidence="5 7" id="KW-1133">Transmembrane helix</keyword>
<comment type="similarity">
    <text evidence="2">Belongs to the ABC-4 integral membrane protein family. LolC/E subfamily.</text>
</comment>
<feature type="transmembrane region" description="Helical" evidence="7">
    <location>
        <begin position="369"/>
        <end position="387"/>
    </location>
</feature>
<evidence type="ECO:0000256" key="1">
    <source>
        <dbReference type="ARBA" id="ARBA00004651"/>
    </source>
</evidence>
<evidence type="ECO:0000313" key="11">
    <source>
        <dbReference type="Proteomes" id="UP000528460"/>
    </source>
</evidence>
<dbReference type="Pfam" id="PF12704">
    <property type="entry name" value="MacB_PCD"/>
    <property type="match status" value="1"/>
</dbReference>
<evidence type="ECO:0000259" key="8">
    <source>
        <dbReference type="Pfam" id="PF02687"/>
    </source>
</evidence>
<dbReference type="GO" id="GO:0044874">
    <property type="term" value="P:lipoprotein localization to outer membrane"/>
    <property type="evidence" value="ECO:0007669"/>
    <property type="project" value="TreeGrafter"/>
</dbReference>
<dbReference type="EMBL" id="JABFJW010000419">
    <property type="protein sequence ID" value="NOK14131.1"/>
    <property type="molecule type" value="Genomic_DNA"/>
</dbReference>
<evidence type="ECO:0000256" key="3">
    <source>
        <dbReference type="ARBA" id="ARBA00022475"/>
    </source>
</evidence>
<reference evidence="10 11" key="1">
    <citation type="submission" date="2020-05" db="EMBL/GenBank/DDBJ databases">
        <authorList>
            <person name="Whitworth D."/>
        </authorList>
    </citation>
    <scope>NUCLEOTIDE SEQUENCE [LARGE SCALE GENOMIC DNA]</scope>
    <source>
        <strain evidence="10 11">CA046A</strain>
    </source>
</reference>
<evidence type="ECO:0000256" key="6">
    <source>
        <dbReference type="ARBA" id="ARBA00023136"/>
    </source>
</evidence>
<evidence type="ECO:0000313" key="10">
    <source>
        <dbReference type="EMBL" id="NOK14131.1"/>
    </source>
</evidence>
<dbReference type="InterPro" id="IPR003838">
    <property type="entry name" value="ABC3_permease_C"/>
</dbReference>
<evidence type="ECO:0000256" key="2">
    <source>
        <dbReference type="ARBA" id="ARBA00005236"/>
    </source>
</evidence>
<evidence type="ECO:0000256" key="7">
    <source>
        <dbReference type="SAM" id="Phobius"/>
    </source>
</evidence>
<keyword evidence="6 7" id="KW-0472">Membrane</keyword>
<dbReference type="RefSeq" id="WP_171421247.1">
    <property type="nucleotide sequence ID" value="NZ_JABFJW010000419.1"/>
</dbReference>
<accession>A0A7Y4JZK7</accession>
<name>A0A7Y4JZK7_9BACT</name>
<evidence type="ECO:0000256" key="5">
    <source>
        <dbReference type="ARBA" id="ARBA00022989"/>
    </source>
</evidence>
<dbReference type="Proteomes" id="UP000528460">
    <property type="component" value="Unassembled WGS sequence"/>
</dbReference>
<dbReference type="PANTHER" id="PTHR30489">
    <property type="entry name" value="LIPOPROTEIN-RELEASING SYSTEM TRANSMEMBRANE PROTEIN LOLE"/>
    <property type="match status" value="1"/>
</dbReference>
<feature type="transmembrane region" description="Helical" evidence="7">
    <location>
        <begin position="20"/>
        <end position="40"/>
    </location>
</feature>
<gene>
    <name evidence="10" type="ORF">HNS30_34325</name>
</gene>
<sequence length="404" mass="42092">MPFEWMVAVRFLREGRFQTVLILAGVAVGVAVLVFLSALITGLQATLVKQTLGSQPHVIVRRPDEVPVTLAPADVVVAARVQRPPQRLIALENWPGVRRTLEAMEGVEAVAPVASGSGFALNGGANRGVVLRGIDLESSNRIIAVCSRVVLGGCRLGGGEVLIGTELARQLGVTVGDTLRVGTATTQGQRFAIVGVFDLGSNEVNARWVLLPLKSAQTLLGLPGGVTALETRVTDVFQAERIARDAALATGQKAESWMELNQQLLVALRSQSSSSYMIQLFVLVAVALGIASVLVVSVVQKSREIGILKAMGTPTGRITRIFLIQGALVGAVGAVFGGALGTGLAMFFATLALNPDGSPRFPVAITPTLLLSAGTVALVTGLLAAVAPARRAARLDPATVIRNG</sequence>
<evidence type="ECO:0000259" key="9">
    <source>
        <dbReference type="Pfam" id="PF12704"/>
    </source>
</evidence>
<feature type="transmembrane region" description="Helical" evidence="7">
    <location>
        <begin position="276"/>
        <end position="300"/>
    </location>
</feature>
<keyword evidence="3" id="KW-1003">Cell membrane</keyword>
<dbReference type="GO" id="GO:0098797">
    <property type="term" value="C:plasma membrane protein complex"/>
    <property type="evidence" value="ECO:0007669"/>
    <property type="project" value="TreeGrafter"/>
</dbReference>
<feature type="domain" description="MacB-like periplasmic core" evidence="9">
    <location>
        <begin position="19"/>
        <end position="243"/>
    </location>
</feature>